<name>A0AAN7PG58_9COLE</name>
<protein>
    <submittedName>
        <fullName evidence="3">Uncharacterized protein</fullName>
    </submittedName>
</protein>
<dbReference type="Pfam" id="PF01395">
    <property type="entry name" value="PBP_GOBP"/>
    <property type="match status" value="1"/>
</dbReference>
<dbReference type="AlphaFoldDB" id="A0AAN7PG58"/>
<dbReference type="SUPFAM" id="SSF47565">
    <property type="entry name" value="Insect pheromone/odorant-binding proteins"/>
    <property type="match status" value="1"/>
</dbReference>
<evidence type="ECO:0000313" key="4">
    <source>
        <dbReference type="Proteomes" id="UP001353858"/>
    </source>
</evidence>
<feature type="compositionally biased region" description="Basic residues" evidence="1">
    <location>
        <begin position="152"/>
        <end position="161"/>
    </location>
</feature>
<evidence type="ECO:0000256" key="1">
    <source>
        <dbReference type="SAM" id="MobiDB-lite"/>
    </source>
</evidence>
<dbReference type="GO" id="GO:0005549">
    <property type="term" value="F:odorant binding"/>
    <property type="evidence" value="ECO:0007669"/>
    <property type="project" value="InterPro"/>
</dbReference>
<organism evidence="3 4">
    <name type="scientific">Aquatica leii</name>
    <dbReference type="NCBI Taxonomy" id="1421715"/>
    <lineage>
        <taxon>Eukaryota</taxon>
        <taxon>Metazoa</taxon>
        <taxon>Ecdysozoa</taxon>
        <taxon>Arthropoda</taxon>
        <taxon>Hexapoda</taxon>
        <taxon>Insecta</taxon>
        <taxon>Pterygota</taxon>
        <taxon>Neoptera</taxon>
        <taxon>Endopterygota</taxon>
        <taxon>Coleoptera</taxon>
        <taxon>Polyphaga</taxon>
        <taxon>Elateriformia</taxon>
        <taxon>Elateroidea</taxon>
        <taxon>Lampyridae</taxon>
        <taxon>Luciolinae</taxon>
        <taxon>Aquatica</taxon>
    </lineage>
</organism>
<comment type="caution">
    <text evidence="3">The sequence shown here is derived from an EMBL/GenBank/DDBJ whole genome shotgun (WGS) entry which is preliminary data.</text>
</comment>
<accession>A0AAN7PG58</accession>
<evidence type="ECO:0000256" key="2">
    <source>
        <dbReference type="SAM" id="SignalP"/>
    </source>
</evidence>
<dbReference type="EMBL" id="JARPUR010000001">
    <property type="protein sequence ID" value="KAK4885354.1"/>
    <property type="molecule type" value="Genomic_DNA"/>
</dbReference>
<dbReference type="Gene3D" id="1.10.238.20">
    <property type="entry name" value="Pheromone/general odorant binding protein domain"/>
    <property type="match status" value="1"/>
</dbReference>
<keyword evidence="2" id="KW-0732">Signal</keyword>
<proteinExistence type="predicted"/>
<sequence length="181" mass="20717">MFVLMLILVVAVSALSTEENTQLTIKNTTEECSKKYSLNHDEVMVMYKQIPAPANNPIFLKFFECFVLNIGVYENGKINIDKIKQLIPYMVVSETSYHLEAAKKANENAPNTCFEMPTTESFIIDILEIHFHGKKTDDLNYTTDDDVQQRGRSQRKLKTRTKFKDDCADSETDTNHIPPSN</sequence>
<evidence type="ECO:0000313" key="3">
    <source>
        <dbReference type="EMBL" id="KAK4885354.1"/>
    </source>
</evidence>
<gene>
    <name evidence="3" type="ORF">RN001_001625</name>
</gene>
<feature type="chain" id="PRO_5042823053" evidence="2">
    <location>
        <begin position="17"/>
        <end position="181"/>
    </location>
</feature>
<dbReference type="Proteomes" id="UP001353858">
    <property type="component" value="Unassembled WGS sequence"/>
</dbReference>
<feature type="region of interest" description="Disordered" evidence="1">
    <location>
        <begin position="140"/>
        <end position="181"/>
    </location>
</feature>
<keyword evidence="4" id="KW-1185">Reference proteome</keyword>
<feature type="signal peptide" evidence="2">
    <location>
        <begin position="1"/>
        <end position="16"/>
    </location>
</feature>
<reference evidence="4" key="1">
    <citation type="submission" date="2023-01" db="EMBL/GenBank/DDBJ databases">
        <title>Key to firefly adult light organ development and bioluminescence: homeobox transcription factors regulate luciferase expression and transportation to peroxisome.</title>
        <authorList>
            <person name="Fu X."/>
        </authorList>
    </citation>
    <scope>NUCLEOTIDE SEQUENCE [LARGE SCALE GENOMIC DNA]</scope>
</reference>
<dbReference type="InterPro" id="IPR006170">
    <property type="entry name" value="PBP/GOBP"/>
</dbReference>
<dbReference type="InterPro" id="IPR036728">
    <property type="entry name" value="PBP_GOBP_sf"/>
</dbReference>